<dbReference type="SUPFAM" id="SSF53254">
    <property type="entry name" value="Phosphoglycerate mutase-like"/>
    <property type="match status" value="1"/>
</dbReference>
<dbReference type="GO" id="GO:0034417">
    <property type="term" value="F:bisphosphoglycerate 3-phosphatase activity"/>
    <property type="evidence" value="ECO:0007669"/>
    <property type="project" value="UniProtKB-EC"/>
</dbReference>
<accession>A0AAW1KMP8</accession>
<dbReference type="Proteomes" id="UP001458880">
    <property type="component" value="Unassembled WGS sequence"/>
</dbReference>
<name>A0AAW1KMP8_POPJA</name>
<comment type="catalytic activity">
    <reaction evidence="15">
        <text>(2R)-2,3-bisphosphoglycerate + H2O = (2R)-2-phosphoglycerate + phosphate</text>
        <dbReference type="Rhea" id="RHEA:27381"/>
        <dbReference type="ChEBI" id="CHEBI:15377"/>
        <dbReference type="ChEBI" id="CHEBI:43474"/>
        <dbReference type="ChEBI" id="CHEBI:58248"/>
        <dbReference type="ChEBI" id="CHEBI:58289"/>
        <dbReference type="EC" id="3.1.3.80"/>
    </reaction>
    <physiologicalReaction direction="left-to-right" evidence="15">
        <dbReference type="Rhea" id="RHEA:27382"/>
    </physiologicalReaction>
</comment>
<dbReference type="InterPro" id="IPR016274">
    <property type="entry name" value="Histidine_acid_Pase_euk"/>
</dbReference>
<dbReference type="InterPro" id="IPR029033">
    <property type="entry name" value="His_PPase_superfam"/>
</dbReference>
<dbReference type="PANTHER" id="PTHR20963:SF51">
    <property type="entry name" value="MULTIPLE INOSITOL POLYPHOSPHATE PHOSPHATASE 1"/>
    <property type="match status" value="1"/>
</dbReference>
<evidence type="ECO:0000256" key="4">
    <source>
        <dbReference type="ARBA" id="ARBA00013040"/>
    </source>
</evidence>
<evidence type="ECO:0000256" key="7">
    <source>
        <dbReference type="ARBA" id="ARBA00022729"/>
    </source>
</evidence>
<dbReference type="CDD" id="cd07061">
    <property type="entry name" value="HP_HAP_like"/>
    <property type="match status" value="1"/>
</dbReference>
<comment type="catalytic activity">
    <reaction evidence="12">
        <text>1D-myo-inositol 1,2,5,6-tetrakisphosphate + H2O = 1D-myo-inositol 1,2,6-trisphosphate + phosphate</text>
        <dbReference type="Rhea" id="RHEA:77119"/>
        <dbReference type="ChEBI" id="CHEBI:15377"/>
        <dbReference type="ChEBI" id="CHEBI:43474"/>
        <dbReference type="ChEBI" id="CHEBI:195535"/>
        <dbReference type="ChEBI" id="CHEBI:195537"/>
        <dbReference type="EC" id="3.1.3.62"/>
    </reaction>
    <physiologicalReaction direction="left-to-right" evidence="12">
        <dbReference type="Rhea" id="RHEA:77120"/>
    </physiologicalReaction>
</comment>
<keyword evidence="16" id="KW-1015">Disulfide bond</keyword>
<evidence type="ECO:0000256" key="13">
    <source>
        <dbReference type="ARBA" id="ARBA00043671"/>
    </source>
</evidence>
<dbReference type="Gene3D" id="3.40.50.1240">
    <property type="entry name" value="Phosphoglycerate mutase-like"/>
    <property type="match status" value="1"/>
</dbReference>
<comment type="similarity">
    <text evidence="2">Belongs to the histidine acid phosphatase family. MINPP1 subfamily.</text>
</comment>
<evidence type="ECO:0000313" key="18">
    <source>
        <dbReference type="Proteomes" id="UP001458880"/>
    </source>
</evidence>
<evidence type="ECO:0000256" key="14">
    <source>
        <dbReference type="ARBA" id="ARBA00043691"/>
    </source>
</evidence>
<keyword evidence="18" id="KW-1185">Reference proteome</keyword>
<proteinExistence type="inferred from homology"/>
<evidence type="ECO:0000256" key="9">
    <source>
        <dbReference type="ARBA" id="ARBA00023136"/>
    </source>
</evidence>
<dbReference type="GO" id="GO:0003993">
    <property type="term" value="F:acid phosphatase activity"/>
    <property type="evidence" value="ECO:0007669"/>
    <property type="project" value="TreeGrafter"/>
</dbReference>
<evidence type="ECO:0000256" key="3">
    <source>
        <dbReference type="ARBA" id="ARBA00012976"/>
    </source>
</evidence>
<keyword evidence="8" id="KW-0378">Hydrolase</keyword>
<dbReference type="PANTHER" id="PTHR20963">
    <property type="entry name" value="MULTIPLE INOSITOL POLYPHOSPHATE PHOSPHATASE-RELATED"/>
    <property type="match status" value="1"/>
</dbReference>
<evidence type="ECO:0000256" key="15">
    <source>
        <dbReference type="ARBA" id="ARBA00043832"/>
    </source>
</evidence>
<dbReference type="EMBL" id="JASPKY010000208">
    <property type="protein sequence ID" value="KAK9720668.1"/>
    <property type="molecule type" value="Genomic_DNA"/>
</dbReference>
<evidence type="ECO:0000256" key="6">
    <source>
        <dbReference type="ARBA" id="ARBA00022475"/>
    </source>
</evidence>
<comment type="catalytic activity">
    <reaction evidence="14">
        <text>1D-myo-inositol hexakisphosphate + H2O = 1D-myo-inositol 1,2,4,5,6-pentakisphosphate + phosphate</text>
        <dbReference type="Rhea" id="RHEA:16989"/>
        <dbReference type="ChEBI" id="CHEBI:15377"/>
        <dbReference type="ChEBI" id="CHEBI:43474"/>
        <dbReference type="ChEBI" id="CHEBI:57798"/>
        <dbReference type="ChEBI" id="CHEBI:58130"/>
        <dbReference type="EC" id="3.1.3.62"/>
    </reaction>
    <physiologicalReaction direction="left-to-right" evidence="14">
        <dbReference type="Rhea" id="RHEA:16990"/>
    </physiologicalReaction>
</comment>
<dbReference type="Pfam" id="PF00328">
    <property type="entry name" value="His_Phos_2"/>
    <property type="match status" value="1"/>
</dbReference>
<evidence type="ECO:0000256" key="11">
    <source>
        <dbReference type="ARBA" id="ARBA00031642"/>
    </source>
</evidence>
<dbReference type="EC" id="3.1.3.80" evidence="3"/>
<dbReference type="GO" id="GO:0052745">
    <property type="term" value="F:inositol phosphate phosphatase activity"/>
    <property type="evidence" value="ECO:0007669"/>
    <property type="project" value="TreeGrafter"/>
</dbReference>
<comment type="subcellular location">
    <subcellularLocation>
        <location evidence="1">Cell membrane</location>
    </subcellularLocation>
</comment>
<comment type="catalytic activity">
    <reaction evidence="13">
        <text>1D-myo-inositol 1,2,4,5,6-pentakisphosphate + H2O = 1D-myo-inositol 1,2,5,6-tetrakisphosphate + phosphate</text>
        <dbReference type="Rhea" id="RHEA:77115"/>
        <dbReference type="ChEBI" id="CHEBI:15377"/>
        <dbReference type="ChEBI" id="CHEBI:43474"/>
        <dbReference type="ChEBI" id="CHEBI:57798"/>
        <dbReference type="ChEBI" id="CHEBI:195535"/>
        <dbReference type="EC" id="3.1.3.62"/>
    </reaction>
    <physiologicalReaction direction="left-to-right" evidence="13">
        <dbReference type="Rhea" id="RHEA:77116"/>
    </physiologicalReaction>
</comment>
<keyword evidence="9" id="KW-0472">Membrane</keyword>
<evidence type="ECO:0000256" key="8">
    <source>
        <dbReference type="ARBA" id="ARBA00022801"/>
    </source>
</evidence>
<reference evidence="17 18" key="1">
    <citation type="journal article" date="2024" name="BMC Genomics">
        <title>De novo assembly and annotation of Popillia japonica's genome with initial clues to its potential as an invasive pest.</title>
        <authorList>
            <person name="Cucini C."/>
            <person name="Boschi S."/>
            <person name="Funari R."/>
            <person name="Cardaioli E."/>
            <person name="Iannotti N."/>
            <person name="Marturano G."/>
            <person name="Paoli F."/>
            <person name="Bruttini M."/>
            <person name="Carapelli A."/>
            <person name="Frati F."/>
            <person name="Nardi F."/>
        </authorList>
    </citation>
    <scope>NUCLEOTIDE SEQUENCE [LARGE SCALE GENOMIC DNA]</scope>
    <source>
        <strain evidence="17">DMR45628</strain>
    </source>
</reference>
<dbReference type="EC" id="3.1.3.62" evidence="4"/>
<feature type="disulfide bond" evidence="16">
    <location>
        <begin position="252"/>
        <end position="267"/>
    </location>
</feature>
<dbReference type="InterPro" id="IPR000560">
    <property type="entry name" value="His_Pase_clade-2"/>
</dbReference>
<evidence type="ECO:0000256" key="2">
    <source>
        <dbReference type="ARBA" id="ARBA00008422"/>
    </source>
</evidence>
<keyword evidence="7" id="KW-0732">Signal</keyword>
<comment type="caution">
    <text evidence="17">The sequence shown here is derived from an EMBL/GenBank/DDBJ whole genome shotgun (WGS) entry which is preliminary data.</text>
</comment>
<feature type="disulfide bond" evidence="16">
    <location>
        <begin position="399"/>
        <end position="405"/>
    </location>
</feature>
<organism evidence="17 18">
    <name type="scientific">Popillia japonica</name>
    <name type="common">Japanese beetle</name>
    <dbReference type="NCBI Taxonomy" id="7064"/>
    <lineage>
        <taxon>Eukaryota</taxon>
        <taxon>Metazoa</taxon>
        <taxon>Ecdysozoa</taxon>
        <taxon>Arthropoda</taxon>
        <taxon>Hexapoda</taxon>
        <taxon>Insecta</taxon>
        <taxon>Pterygota</taxon>
        <taxon>Neoptera</taxon>
        <taxon>Endopterygota</taxon>
        <taxon>Coleoptera</taxon>
        <taxon>Polyphaga</taxon>
        <taxon>Scarabaeiformia</taxon>
        <taxon>Scarabaeidae</taxon>
        <taxon>Rutelinae</taxon>
        <taxon>Popillia</taxon>
    </lineage>
</organism>
<evidence type="ECO:0000256" key="12">
    <source>
        <dbReference type="ARBA" id="ARBA00043668"/>
    </source>
</evidence>
<protein>
    <recommendedName>
        <fullName evidence="5">Multiple inositol polyphosphate phosphatase 1</fullName>
        <ecNumber evidence="4">3.1.3.62</ecNumber>
        <ecNumber evidence="3">3.1.3.80</ecNumber>
    </recommendedName>
    <alternativeName>
        <fullName evidence="11">2,3-bisphosphoglycerate 3-phosphatase</fullName>
    </alternativeName>
</protein>
<evidence type="ECO:0000313" key="17">
    <source>
        <dbReference type="EMBL" id="KAK9720668.1"/>
    </source>
</evidence>
<dbReference type="AlphaFoldDB" id="A0AAW1KMP8"/>
<gene>
    <name evidence="17" type="ORF">QE152_g21934</name>
</gene>
<dbReference type="GO" id="GO:0005886">
    <property type="term" value="C:plasma membrane"/>
    <property type="evidence" value="ECO:0007669"/>
    <property type="project" value="UniProtKB-SubCell"/>
</dbReference>
<dbReference type="FunFam" id="3.40.50.1240:FF:000014">
    <property type="entry name" value="Multiple inositol polyphosphate phosphatase 1"/>
    <property type="match status" value="1"/>
</dbReference>
<evidence type="ECO:0000256" key="5">
    <source>
        <dbReference type="ARBA" id="ARBA00018097"/>
    </source>
</evidence>
<evidence type="ECO:0000256" key="1">
    <source>
        <dbReference type="ARBA" id="ARBA00004236"/>
    </source>
</evidence>
<keyword evidence="6" id="KW-1003">Cell membrane</keyword>
<evidence type="ECO:0000256" key="10">
    <source>
        <dbReference type="ARBA" id="ARBA00023180"/>
    </source>
</evidence>
<keyword evidence="10" id="KW-0325">Glycoprotein</keyword>
<sequence length="430" mass="50134">MITNHLGTKSPYRYVANINCTKDNNLQGCAKKIWMLVRHGTRNPNVLQIQKMQGYLPILKDIILERNSNLSQGYLPILKDIILERNSNLSSSKLQKSDIELFENWYPKVNEKDSKKLTIEGEHEMLELAERMQARFPDLLPPVYSNTSYKFKFTNTQRTKKSAENFAVGLFGKKTAKDVYFPEPIKHDAVLRFYKMCSKWISNVKHNDSTYAERQIFENSLLMKEALRKISKKLNFENMLSFDDVNLMYTTCAFETAWTSNTKSPWCIPFDIDTIKVMEYSEDLKYYWVDGYGKEITYKQACIAFNNMLNFMTAEDPYPHAVLYFTHSGTLLKMLSHLNLYREDKPLRAADYNDNHNRKWRVSKIDTFGSNLAFILHKCNGEKKLLVLHNEVPVKLPSCPDNELCDLQKIKDYYSSSITDCSFDSICENN</sequence>
<dbReference type="PIRSF" id="PIRSF000894">
    <property type="entry name" value="Acid_phosphatase"/>
    <property type="match status" value="1"/>
</dbReference>
<evidence type="ECO:0000256" key="16">
    <source>
        <dbReference type="PIRSR" id="PIRSR000894-2"/>
    </source>
</evidence>